<dbReference type="EMBL" id="CM056810">
    <property type="protein sequence ID" value="KAJ8643559.1"/>
    <property type="molecule type" value="Genomic_DNA"/>
</dbReference>
<reference evidence="1 2" key="1">
    <citation type="journal article" date="2022" name="Hortic Res">
        <title>A haplotype resolved chromosomal level avocado genome allows analysis of novel avocado genes.</title>
        <authorList>
            <person name="Nath O."/>
            <person name="Fletcher S.J."/>
            <person name="Hayward A."/>
            <person name="Shaw L.M."/>
            <person name="Masouleh A.K."/>
            <person name="Furtado A."/>
            <person name="Henry R.J."/>
            <person name="Mitter N."/>
        </authorList>
    </citation>
    <scope>NUCLEOTIDE SEQUENCE [LARGE SCALE GENOMIC DNA]</scope>
    <source>
        <strain evidence="2">cv. Hass</strain>
    </source>
</reference>
<proteinExistence type="predicted"/>
<gene>
    <name evidence="1" type="ORF">MRB53_005307</name>
</gene>
<keyword evidence="2" id="KW-1185">Reference proteome</keyword>
<sequence length="122" mass="13974">MLAQAEFAYNRSLSQTPSCSPFEAVYGLNPTSPLDLAPIPITQQFSGDAEERVTTIKKMHEQIREKIIKQNEKYHLSANKHRKPAAFKEGDLVWIHLQKEHFPIGRYGKLMPRADGPFKVLR</sequence>
<comment type="caution">
    <text evidence="1">The sequence shown here is derived from an EMBL/GenBank/DDBJ whole genome shotgun (WGS) entry which is preliminary data.</text>
</comment>
<name>A0ACC2ME00_PERAE</name>
<accession>A0ACC2ME00</accession>
<dbReference type="Proteomes" id="UP001234297">
    <property type="component" value="Chromosome 2"/>
</dbReference>
<organism evidence="1 2">
    <name type="scientific">Persea americana</name>
    <name type="common">Avocado</name>
    <dbReference type="NCBI Taxonomy" id="3435"/>
    <lineage>
        <taxon>Eukaryota</taxon>
        <taxon>Viridiplantae</taxon>
        <taxon>Streptophyta</taxon>
        <taxon>Embryophyta</taxon>
        <taxon>Tracheophyta</taxon>
        <taxon>Spermatophyta</taxon>
        <taxon>Magnoliopsida</taxon>
        <taxon>Magnoliidae</taxon>
        <taxon>Laurales</taxon>
        <taxon>Lauraceae</taxon>
        <taxon>Persea</taxon>
    </lineage>
</organism>
<evidence type="ECO:0000313" key="1">
    <source>
        <dbReference type="EMBL" id="KAJ8643559.1"/>
    </source>
</evidence>
<protein>
    <submittedName>
        <fullName evidence="1">Uncharacterized protein</fullName>
    </submittedName>
</protein>
<evidence type="ECO:0000313" key="2">
    <source>
        <dbReference type="Proteomes" id="UP001234297"/>
    </source>
</evidence>